<dbReference type="OrthoDB" id="9793175at2"/>
<evidence type="ECO:0000313" key="8">
    <source>
        <dbReference type="Proteomes" id="UP000282551"/>
    </source>
</evidence>
<evidence type="ECO:0000259" key="6">
    <source>
        <dbReference type="PROSITE" id="PS50983"/>
    </source>
</evidence>
<name>A0A3S4SVA5_MYCCI</name>
<feature type="chain" id="PRO_5018767702" evidence="5">
    <location>
        <begin position="17"/>
        <end position="305"/>
    </location>
</feature>
<feature type="signal peptide" evidence="5">
    <location>
        <begin position="1"/>
        <end position="16"/>
    </location>
</feature>
<reference evidence="7 8" key="1">
    <citation type="submission" date="2018-12" db="EMBL/GenBank/DDBJ databases">
        <authorList>
            <consortium name="Pathogen Informatics"/>
        </authorList>
    </citation>
    <scope>NUCLEOTIDE SEQUENCE [LARGE SCALE GENOMIC DNA]</scope>
    <source>
        <strain evidence="7 8">NCTC10485</strain>
    </source>
</reference>
<dbReference type="Proteomes" id="UP000282551">
    <property type="component" value="Chromosome"/>
</dbReference>
<evidence type="ECO:0000256" key="3">
    <source>
        <dbReference type="ARBA" id="ARBA00022448"/>
    </source>
</evidence>
<dbReference type="InterPro" id="IPR002491">
    <property type="entry name" value="ABC_transptr_periplasmic_BD"/>
</dbReference>
<dbReference type="SUPFAM" id="SSF53807">
    <property type="entry name" value="Helical backbone' metal receptor"/>
    <property type="match status" value="1"/>
</dbReference>
<organism evidence="7 8">
    <name type="scientific">Mycolicibacterium chitae</name>
    <name type="common">Mycobacterium chitae</name>
    <dbReference type="NCBI Taxonomy" id="1792"/>
    <lineage>
        <taxon>Bacteria</taxon>
        <taxon>Bacillati</taxon>
        <taxon>Actinomycetota</taxon>
        <taxon>Actinomycetes</taxon>
        <taxon>Mycobacteriales</taxon>
        <taxon>Mycobacteriaceae</taxon>
        <taxon>Mycolicibacterium</taxon>
    </lineage>
</organism>
<dbReference type="PANTHER" id="PTHR30532">
    <property type="entry name" value="IRON III DICITRATE-BINDING PERIPLASMIC PROTEIN"/>
    <property type="match status" value="1"/>
</dbReference>
<dbReference type="InterPro" id="IPR051313">
    <property type="entry name" value="Bact_iron-sidero_bind"/>
</dbReference>
<evidence type="ECO:0000256" key="2">
    <source>
        <dbReference type="ARBA" id="ARBA00008814"/>
    </source>
</evidence>
<protein>
    <submittedName>
        <fullName evidence="7">Periplasmic iron-transport lipoprotein</fullName>
    </submittedName>
</protein>
<comment type="similarity">
    <text evidence="2">Belongs to the bacterial solute-binding protein 8 family.</text>
</comment>
<dbReference type="EMBL" id="LR134355">
    <property type="protein sequence ID" value="VEG44083.1"/>
    <property type="molecule type" value="Genomic_DNA"/>
</dbReference>
<keyword evidence="4 5" id="KW-0732">Signal</keyword>
<dbReference type="AlphaFoldDB" id="A0A3S4SVA5"/>
<accession>A0A3S4SVA5</accession>
<proteinExistence type="inferred from homology"/>
<dbReference type="GO" id="GO:0030288">
    <property type="term" value="C:outer membrane-bounded periplasmic space"/>
    <property type="evidence" value="ECO:0007669"/>
    <property type="project" value="TreeGrafter"/>
</dbReference>
<dbReference type="Gene3D" id="3.40.50.1980">
    <property type="entry name" value="Nitrogenase molybdenum iron protein domain"/>
    <property type="match status" value="2"/>
</dbReference>
<evidence type="ECO:0000256" key="4">
    <source>
        <dbReference type="ARBA" id="ARBA00022729"/>
    </source>
</evidence>
<feature type="domain" description="Fe/B12 periplasmic-binding" evidence="6">
    <location>
        <begin position="41"/>
        <end position="305"/>
    </location>
</feature>
<comment type="subcellular location">
    <subcellularLocation>
        <location evidence="1">Cell envelope</location>
    </subcellularLocation>
</comment>
<evidence type="ECO:0000256" key="5">
    <source>
        <dbReference type="SAM" id="SignalP"/>
    </source>
</evidence>
<dbReference type="GO" id="GO:1901678">
    <property type="term" value="P:iron coordination entity transport"/>
    <property type="evidence" value="ECO:0007669"/>
    <property type="project" value="UniProtKB-ARBA"/>
</dbReference>
<evidence type="ECO:0000313" key="7">
    <source>
        <dbReference type="EMBL" id="VEG44083.1"/>
    </source>
</evidence>
<keyword evidence="3" id="KW-0813">Transport</keyword>
<keyword evidence="8" id="KW-1185">Reference proteome</keyword>
<dbReference type="PANTHER" id="PTHR30532:SF28">
    <property type="entry name" value="PETROBACTIN-BINDING PROTEIN YCLQ"/>
    <property type="match status" value="1"/>
</dbReference>
<evidence type="ECO:0000256" key="1">
    <source>
        <dbReference type="ARBA" id="ARBA00004196"/>
    </source>
</evidence>
<dbReference type="PROSITE" id="PS50983">
    <property type="entry name" value="FE_B12_PBP"/>
    <property type="match status" value="1"/>
</dbReference>
<gene>
    <name evidence="7" type="primary">yclQ</name>
    <name evidence="7" type="ORF">NCTC10485_00046</name>
</gene>
<dbReference type="Pfam" id="PF01497">
    <property type="entry name" value="Peripla_BP_2"/>
    <property type="match status" value="1"/>
</dbReference>
<sequence length="305" mass="32371">MAAAFALLLSACSAPAETDPGATIAVDTNLGEVMVPVDPTRVAALDNTSMQTLMDFGVEPVVVPKPLIARVEGLQAWADDDEILDAGSHRSPDLEAISEAQPDLIIGGYRFGSYQDDLEKIATTIDISPDAEAEGGYVEGLRTQTATLGTIFDQQARADELIAELDAAVADATAATNGQTVFLGVTTAGKLDNGAGRIGRILEPLNLVDVFSEEHLGSTSHHNNSGLAPETIAQANPDWLIVFEQDALGSDGYVPSREVIEGQEALKNTTFVKEGQIIYLPADFYVTESIQAYTSVFRAIADRFA</sequence>
<keyword evidence="7" id="KW-0449">Lipoprotein</keyword>